<keyword evidence="7" id="KW-1185">Reference proteome</keyword>
<feature type="domain" description="Glycosyltransferase subfamily 4-like N-terminal" evidence="5">
    <location>
        <begin position="16"/>
        <end position="182"/>
    </location>
</feature>
<feature type="domain" description="Glycosyl transferase family 1" evidence="4">
    <location>
        <begin position="204"/>
        <end position="357"/>
    </location>
</feature>
<evidence type="ECO:0000313" key="6">
    <source>
        <dbReference type="EMBL" id="GAA1069235.1"/>
    </source>
</evidence>
<sequence length="380" mass="41438">MSRDIFIVSNSVDELGGVASWSHRMAELLTGRGHRVELIGICPAVLHKDFGDGLPYGMTTLYDGQPPAAWTPAYPWQRLDVAARRRQSVRAAGMREAAERMSAMFRAARPGAVVIVTQVWAMEWVALADLKGLQVVGMSHESFETCRASSRFGRVQRHYADVDRLVVLTDEDADAWIRQGMNSTCGIPNPLPFPVPETAAPAARTVVSIGRLAQEKGVDLLLETWAEAIRGREGWRLKVYGLGEEEEALRAQCTALGLDDSVEFCGRTDDVPGALAGAGIFVLSSRGEGFPISLMEAMACGVPCVAFDCAPGVHEIVRDGEDGLLAPVGNTSALARQLGRLMDDDELRDTMGARAREAIVRYSPERVLDRWEELFALLEA</sequence>
<evidence type="ECO:0000259" key="4">
    <source>
        <dbReference type="Pfam" id="PF00534"/>
    </source>
</evidence>
<dbReference type="PANTHER" id="PTHR12526:SF630">
    <property type="entry name" value="GLYCOSYLTRANSFERASE"/>
    <property type="match status" value="1"/>
</dbReference>
<dbReference type="Gene3D" id="3.40.50.2000">
    <property type="entry name" value="Glycogen Phosphorylase B"/>
    <property type="match status" value="2"/>
</dbReference>
<dbReference type="PANTHER" id="PTHR12526">
    <property type="entry name" value="GLYCOSYLTRANSFERASE"/>
    <property type="match status" value="1"/>
</dbReference>
<reference evidence="6 7" key="1">
    <citation type="journal article" date="2019" name="Int. J. Syst. Evol. Microbiol.">
        <title>The Global Catalogue of Microorganisms (GCM) 10K type strain sequencing project: providing services to taxonomists for standard genome sequencing and annotation.</title>
        <authorList>
            <consortium name="The Broad Institute Genomics Platform"/>
            <consortium name="The Broad Institute Genome Sequencing Center for Infectious Disease"/>
            <person name="Wu L."/>
            <person name="Ma J."/>
        </authorList>
    </citation>
    <scope>NUCLEOTIDE SEQUENCE [LARGE SCALE GENOMIC DNA]</scope>
    <source>
        <strain evidence="6 7">JCM 13002</strain>
    </source>
</reference>
<dbReference type="Pfam" id="PF00534">
    <property type="entry name" value="Glycos_transf_1"/>
    <property type="match status" value="1"/>
</dbReference>
<gene>
    <name evidence="6" type="ORF">GCM10009663_00700</name>
</gene>
<evidence type="ECO:0000256" key="2">
    <source>
        <dbReference type="ARBA" id="ARBA00022676"/>
    </source>
</evidence>
<proteinExistence type="predicted"/>
<name>A0ABN1T7Z6_9ACTN</name>
<keyword evidence="3" id="KW-0808">Transferase</keyword>
<dbReference type="RefSeq" id="WP_344621396.1">
    <property type="nucleotide sequence ID" value="NZ_BAAALD010000001.1"/>
</dbReference>
<evidence type="ECO:0000256" key="1">
    <source>
        <dbReference type="ARBA" id="ARBA00021292"/>
    </source>
</evidence>
<dbReference type="InterPro" id="IPR028098">
    <property type="entry name" value="Glyco_trans_4-like_N"/>
</dbReference>
<evidence type="ECO:0000313" key="7">
    <source>
        <dbReference type="Proteomes" id="UP001499987"/>
    </source>
</evidence>
<dbReference type="SUPFAM" id="SSF53756">
    <property type="entry name" value="UDP-Glycosyltransferase/glycogen phosphorylase"/>
    <property type="match status" value="1"/>
</dbReference>
<accession>A0ABN1T7Z6</accession>
<dbReference type="Pfam" id="PF13579">
    <property type="entry name" value="Glyco_trans_4_4"/>
    <property type="match status" value="1"/>
</dbReference>
<keyword evidence="2" id="KW-0328">Glycosyltransferase</keyword>
<evidence type="ECO:0000259" key="5">
    <source>
        <dbReference type="Pfam" id="PF13579"/>
    </source>
</evidence>
<dbReference type="Proteomes" id="UP001499987">
    <property type="component" value="Unassembled WGS sequence"/>
</dbReference>
<organism evidence="6 7">
    <name type="scientific">Kitasatospora arboriphila</name>
    <dbReference type="NCBI Taxonomy" id="258052"/>
    <lineage>
        <taxon>Bacteria</taxon>
        <taxon>Bacillati</taxon>
        <taxon>Actinomycetota</taxon>
        <taxon>Actinomycetes</taxon>
        <taxon>Kitasatosporales</taxon>
        <taxon>Streptomycetaceae</taxon>
        <taxon>Kitasatospora</taxon>
    </lineage>
</organism>
<comment type="caution">
    <text evidence="6">The sequence shown here is derived from an EMBL/GenBank/DDBJ whole genome shotgun (WGS) entry which is preliminary data.</text>
</comment>
<evidence type="ECO:0000256" key="3">
    <source>
        <dbReference type="ARBA" id="ARBA00022679"/>
    </source>
</evidence>
<dbReference type="EMBL" id="BAAALD010000001">
    <property type="protein sequence ID" value="GAA1069235.1"/>
    <property type="molecule type" value="Genomic_DNA"/>
</dbReference>
<dbReference type="InterPro" id="IPR001296">
    <property type="entry name" value="Glyco_trans_1"/>
</dbReference>
<protein>
    <recommendedName>
        <fullName evidence="1">D-inositol 3-phosphate glycosyltransferase</fullName>
    </recommendedName>
</protein>